<dbReference type="AlphaFoldDB" id="A0A2M6WDN3"/>
<protein>
    <recommendedName>
        <fullName evidence="1">Carbamoyl phosphate synthase ATP-binding domain-containing protein</fullName>
    </recommendedName>
</protein>
<dbReference type="EMBL" id="PFBJ01000018">
    <property type="protein sequence ID" value="PIT90909.1"/>
    <property type="molecule type" value="Genomic_DNA"/>
</dbReference>
<organism evidence="2 3">
    <name type="scientific">Candidatus Kaiserbacteria bacterium CG10_big_fil_rev_8_21_14_0_10_49_17</name>
    <dbReference type="NCBI Taxonomy" id="1974609"/>
    <lineage>
        <taxon>Bacteria</taxon>
        <taxon>Candidatus Kaiseribacteriota</taxon>
    </lineage>
</organism>
<feature type="domain" description="Carbamoyl phosphate synthase ATP-binding" evidence="1">
    <location>
        <begin position="12"/>
        <end position="58"/>
    </location>
</feature>
<sequence>MTAGFECCDEVDVSLAMKEIGYPVKVIPSFSLGYGEAEVANSPAELASITTKAFQQSPLHRIRIETME</sequence>
<reference evidence="3" key="1">
    <citation type="submission" date="2017-09" db="EMBL/GenBank/DDBJ databases">
        <title>Depth-based differentiation of microbial function through sediment-hosted aquifers and enrichment of novel symbionts in the deep terrestrial subsurface.</title>
        <authorList>
            <person name="Probst A.J."/>
            <person name="Ladd B."/>
            <person name="Jarett J.K."/>
            <person name="Geller-Mcgrath D.E."/>
            <person name="Sieber C.M.K."/>
            <person name="Emerson J.B."/>
            <person name="Anantharaman K."/>
            <person name="Thomas B.C."/>
            <person name="Malmstrom R."/>
            <person name="Stieglmeier M."/>
            <person name="Klingl A."/>
            <person name="Woyke T."/>
            <person name="Ryan C.M."/>
            <person name="Banfield J.F."/>
        </authorList>
    </citation>
    <scope>NUCLEOTIDE SEQUENCE [LARGE SCALE GENOMIC DNA]</scope>
</reference>
<accession>A0A2M6WDN3</accession>
<name>A0A2M6WDN3_9BACT</name>
<dbReference type="InterPro" id="IPR013815">
    <property type="entry name" value="ATP_grasp_subdomain_1"/>
</dbReference>
<comment type="caution">
    <text evidence="2">The sequence shown here is derived from an EMBL/GenBank/DDBJ whole genome shotgun (WGS) entry which is preliminary data.</text>
</comment>
<evidence type="ECO:0000313" key="3">
    <source>
        <dbReference type="Proteomes" id="UP000228809"/>
    </source>
</evidence>
<evidence type="ECO:0000313" key="2">
    <source>
        <dbReference type="EMBL" id="PIT90909.1"/>
    </source>
</evidence>
<dbReference type="SUPFAM" id="SSF56059">
    <property type="entry name" value="Glutathione synthetase ATP-binding domain-like"/>
    <property type="match status" value="1"/>
</dbReference>
<dbReference type="Proteomes" id="UP000228809">
    <property type="component" value="Unassembled WGS sequence"/>
</dbReference>
<evidence type="ECO:0000259" key="1">
    <source>
        <dbReference type="Pfam" id="PF02786"/>
    </source>
</evidence>
<gene>
    <name evidence="2" type="ORF">COU17_03050</name>
</gene>
<dbReference type="InterPro" id="IPR005479">
    <property type="entry name" value="CPAse_ATP-bd"/>
</dbReference>
<dbReference type="Pfam" id="PF02786">
    <property type="entry name" value="CPSase_L_D2"/>
    <property type="match status" value="1"/>
</dbReference>
<dbReference type="Gene3D" id="3.30.1490.20">
    <property type="entry name" value="ATP-grasp fold, A domain"/>
    <property type="match status" value="1"/>
</dbReference>
<proteinExistence type="predicted"/>
<dbReference type="GO" id="GO:0005524">
    <property type="term" value="F:ATP binding"/>
    <property type="evidence" value="ECO:0007669"/>
    <property type="project" value="InterPro"/>
</dbReference>